<proteinExistence type="predicted"/>
<dbReference type="PROSITE" id="PS51257">
    <property type="entry name" value="PROKAR_LIPOPROTEIN"/>
    <property type="match status" value="1"/>
</dbReference>
<gene>
    <name evidence="3" type="ORF">B5F11_20760</name>
</gene>
<dbReference type="AlphaFoldDB" id="A0A1Y4M1B2"/>
<evidence type="ECO:0000256" key="1">
    <source>
        <dbReference type="SAM" id="MobiDB-lite"/>
    </source>
</evidence>
<dbReference type="EMBL" id="NFKP01000081">
    <property type="protein sequence ID" value="OUP62625.1"/>
    <property type="molecule type" value="Genomic_DNA"/>
</dbReference>
<organism evidence="3 4">
    <name type="scientific">Anaerotruncus colihominis</name>
    <dbReference type="NCBI Taxonomy" id="169435"/>
    <lineage>
        <taxon>Bacteria</taxon>
        <taxon>Bacillati</taxon>
        <taxon>Bacillota</taxon>
        <taxon>Clostridia</taxon>
        <taxon>Eubacteriales</taxon>
        <taxon>Oscillospiraceae</taxon>
        <taxon>Anaerotruncus</taxon>
    </lineage>
</organism>
<keyword evidence="2" id="KW-0732">Signal</keyword>
<dbReference type="RefSeq" id="WP_338108048.1">
    <property type="nucleotide sequence ID" value="NZ_NFKP01000081.1"/>
</dbReference>
<feature type="chain" id="PRO_5012192876" evidence="2">
    <location>
        <begin position="25"/>
        <end position="68"/>
    </location>
</feature>
<name>A0A1Y4M1B2_9FIRM</name>
<feature type="compositionally biased region" description="Low complexity" evidence="1">
    <location>
        <begin position="29"/>
        <end position="46"/>
    </location>
</feature>
<dbReference type="Proteomes" id="UP000196386">
    <property type="component" value="Unassembled WGS sequence"/>
</dbReference>
<feature type="region of interest" description="Disordered" evidence="1">
    <location>
        <begin position="21"/>
        <end position="68"/>
    </location>
</feature>
<feature type="non-terminal residue" evidence="3">
    <location>
        <position position="68"/>
    </location>
</feature>
<protein>
    <submittedName>
        <fullName evidence="3">Uncharacterized protein</fullName>
    </submittedName>
</protein>
<feature type="signal peptide" evidence="2">
    <location>
        <begin position="1"/>
        <end position="24"/>
    </location>
</feature>
<reference evidence="4" key="1">
    <citation type="submission" date="2017-04" db="EMBL/GenBank/DDBJ databases">
        <title>Function of individual gut microbiota members based on whole genome sequencing of pure cultures obtained from chicken caecum.</title>
        <authorList>
            <person name="Medvecky M."/>
            <person name="Cejkova D."/>
            <person name="Polansky O."/>
            <person name="Karasova D."/>
            <person name="Kubasova T."/>
            <person name="Cizek A."/>
            <person name="Rychlik I."/>
        </authorList>
    </citation>
    <scope>NUCLEOTIDE SEQUENCE [LARGE SCALE GENOMIC DNA]</scope>
    <source>
        <strain evidence="4">An175</strain>
    </source>
</reference>
<comment type="caution">
    <text evidence="3">The sequence shown here is derived from an EMBL/GenBank/DDBJ whole genome shotgun (WGS) entry which is preliminary data.</text>
</comment>
<evidence type="ECO:0000313" key="3">
    <source>
        <dbReference type="EMBL" id="OUP62625.1"/>
    </source>
</evidence>
<evidence type="ECO:0000313" key="4">
    <source>
        <dbReference type="Proteomes" id="UP000196386"/>
    </source>
</evidence>
<evidence type="ECO:0000256" key="2">
    <source>
        <dbReference type="SAM" id="SignalP"/>
    </source>
</evidence>
<accession>A0A1Y4M1B2</accession>
<sequence>MKKHKLAWLLAGALLLTACKGAEPAPGTSASSAEPAYSAPESSIPAGPEENQPEQALKKGYYWVDPEG</sequence>